<keyword evidence="2" id="KW-1185">Reference proteome</keyword>
<feature type="non-terminal residue" evidence="1">
    <location>
        <position position="68"/>
    </location>
</feature>
<evidence type="ECO:0000313" key="1">
    <source>
        <dbReference type="EMBL" id="KAJ8308966.1"/>
    </source>
</evidence>
<comment type="caution">
    <text evidence="1">The sequence shown here is derived from an EMBL/GenBank/DDBJ whole genome shotgun (WGS) entry which is preliminary data.</text>
</comment>
<organism evidence="1 2">
    <name type="scientific">Tegillarca granosa</name>
    <name type="common">Malaysian cockle</name>
    <name type="synonym">Anadara granosa</name>
    <dbReference type="NCBI Taxonomy" id="220873"/>
    <lineage>
        <taxon>Eukaryota</taxon>
        <taxon>Metazoa</taxon>
        <taxon>Spiralia</taxon>
        <taxon>Lophotrochozoa</taxon>
        <taxon>Mollusca</taxon>
        <taxon>Bivalvia</taxon>
        <taxon>Autobranchia</taxon>
        <taxon>Pteriomorphia</taxon>
        <taxon>Arcoida</taxon>
        <taxon>Arcoidea</taxon>
        <taxon>Arcidae</taxon>
        <taxon>Tegillarca</taxon>
    </lineage>
</organism>
<proteinExistence type="predicted"/>
<reference evidence="1 2" key="1">
    <citation type="submission" date="2022-12" db="EMBL/GenBank/DDBJ databases">
        <title>Chromosome-level genome of Tegillarca granosa.</title>
        <authorList>
            <person name="Kim J."/>
        </authorList>
    </citation>
    <scope>NUCLEOTIDE SEQUENCE [LARGE SCALE GENOMIC DNA]</scope>
    <source>
        <strain evidence="1">Teg-2019</strain>
        <tissue evidence="1">Adductor muscle</tissue>
    </source>
</reference>
<accession>A0ABQ9EYC9</accession>
<dbReference type="Proteomes" id="UP001217089">
    <property type="component" value="Unassembled WGS sequence"/>
</dbReference>
<gene>
    <name evidence="1" type="ORF">KUTeg_013840</name>
</gene>
<sequence>MQHISQTCLFILSLFKNKNQESIKKIFGKISDLLFSNIYKHSKIAFGDLLKISGTFSLSQKAIYCIES</sequence>
<evidence type="ECO:0000313" key="2">
    <source>
        <dbReference type="Proteomes" id="UP001217089"/>
    </source>
</evidence>
<dbReference type="EMBL" id="JARBDR010000657">
    <property type="protein sequence ID" value="KAJ8308966.1"/>
    <property type="molecule type" value="Genomic_DNA"/>
</dbReference>
<protein>
    <submittedName>
        <fullName evidence="1">Uncharacterized protein</fullName>
    </submittedName>
</protein>
<name>A0ABQ9EYC9_TEGGR</name>